<dbReference type="Proteomes" id="UP000612055">
    <property type="component" value="Unassembled WGS sequence"/>
</dbReference>
<name>A0A835YA92_9CHLO</name>
<gene>
    <name evidence="3" type="ORF">HYH03_003092</name>
</gene>
<evidence type="ECO:0000313" key="4">
    <source>
        <dbReference type="Proteomes" id="UP000612055"/>
    </source>
</evidence>
<evidence type="ECO:0000256" key="1">
    <source>
        <dbReference type="SAM" id="MobiDB-lite"/>
    </source>
</evidence>
<dbReference type="Gene3D" id="2.80.10.50">
    <property type="match status" value="2"/>
</dbReference>
<organism evidence="3 4">
    <name type="scientific">Edaphochlamys debaryana</name>
    <dbReference type="NCBI Taxonomy" id="47281"/>
    <lineage>
        <taxon>Eukaryota</taxon>
        <taxon>Viridiplantae</taxon>
        <taxon>Chlorophyta</taxon>
        <taxon>core chlorophytes</taxon>
        <taxon>Chlorophyceae</taxon>
        <taxon>CS clade</taxon>
        <taxon>Chlamydomonadales</taxon>
        <taxon>Chlamydomonadales incertae sedis</taxon>
        <taxon>Edaphochlamys</taxon>
    </lineage>
</organism>
<feature type="region of interest" description="Disordered" evidence="1">
    <location>
        <begin position="117"/>
        <end position="143"/>
    </location>
</feature>
<feature type="domain" description="Ricin B lectin" evidence="2">
    <location>
        <begin position="689"/>
        <end position="823"/>
    </location>
</feature>
<evidence type="ECO:0000259" key="2">
    <source>
        <dbReference type="SMART" id="SM00458"/>
    </source>
</evidence>
<protein>
    <recommendedName>
        <fullName evidence="2">Ricin B lectin domain-containing protein</fullName>
    </recommendedName>
</protein>
<dbReference type="PROSITE" id="PS50231">
    <property type="entry name" value="RICIN_B_LECTIN"/>
    <property type="match status" value="1"/>
</dbReference>
<dbReference type="EMBL" id="JAEHOE010000008">
    <property type="protein sequence ID" value="KAG2498901.1"/>
    <property type="molecule type" value="Genomic_DNA"/>
</dbReference>
<dbReference type="Gene3D" id="3.40.390.10">
    <property type="entry name" value="Collagenase (Catalytic Domain)"/>
    <property type="match status" value="1"/>
</dbReference>
<dbReference type="SMART" id="SM00458">
    <property type="entry name" value="RICIN"/>
    <property type="match status" value="1"/>
</dbReference>
<sequence length="827" mass="87436">MVKGNHSACLTASATDAKVQAKPCSSALAAFQAWRLCRAGGACAPVDHAIRLDTSARAAAAAARRSLQPGRPAFLTYDDTKEDDGKQGRAARVVGGPSVLKGARSLDLLLPDGSTVTLTDLTPTGPERSGLPSQGGKPTCTLNGKPNCPAEVTDGAGRASTGPPCLSWNAKLEDDLAGYSVITKCGGLWSVMVGSGLYGNWLVAPKQGSAADDKTDSAAMATRYFVRPNTLEDEEDAPHPVAPQAPLRTLLSAGELAAADSAAAAQAAAAGGRARAKGGSRRLMQQLSSPSGCDDPTDRLYLAVYVTPGAWDASVQADIATGIATMNTALQRAGSPFTVSLMFVQQVSTSYRRVDVGSSLSYFAASPPASVELSGADLALLIVDSSLNGTGIAYVVAGGVQWDATYSVVKRDLAARLYIAHELGHNFGLNHDREQALLEYPNASPAFWAGYNFAPWGYVDSHCASVSSTGACLVWHYNKAATSILGYWTSPGCKSKNFVGTQGVGCTWLAEYGFNGFTTCIYNISQTGDLYGTINKHSHCDVPLGNARADPGRVFKENALRLATNRNYGCENYWPDQELTFTGDRSCWVGSGGFVFTPLNCNDKCNGDAACDGVTFYEGAKVCCILYSTGDRHSLRPSYTLAQSSWGRPWSKKRGGLSGSPPGGLVCPAGSTWSNAAWRCTLVAGYVESNFIRRIATYNGNNQVIDVSGWSQADGAAIHGWTYLGNNNQKWILMPTDDGPYFQIKSVHSGKCWDVAAGGTADGTSIQQWTCMYGNNNQKFLLRRVKDRYEIAPRVAPTKCTVVGAGDGGAFTIGACLGFQTFGVFLP</sequence>
<dbReference type="OrthoDB" id="6770063at2759"/>
<dbReference type="Pfam" id="PF14200">
    <property type="entry name" value="RicinB_lectin_2"/>
    <property type="match status" value="1"/>
</dbReference>
<dbReference type="GO" id="GO:0008237">
    <property type="term" value="F:metallopeptidase activity"/>
    <property type="evidence" value="ECO:0007669"/>
    <property type="project" value="InterPro"/>
</dbReference>
<dbReference type="AlphaFoldDB" id="A0A835YA92"/>
<dbReference type="InterPro" id="IPR035992">
    <property type="entry name" value="Ricin_B-like_lectins"/>
</dbReference>
<dbReference type="InterPro" id="IPR024079">
    <property type="entry name" value="MetalloPept_cat_dom_sf"/>
</dbReference>
<dbReference type="InterPro" id="IPR000772">
    <property type="entry name" value="Ricin_B_lectin"/>
</dbReference>
<dbReference type="SUPFAM" id="SSF55486">
    <property type="entry name" value="Metalloproteases ('zincins'), catalytic domain"/>
    <property type="match status" value="1"/>
</dbReference>
<keyword evidence="4" id="KW-1185">Reference proteome</keyword>
<evidence type="ECO:0000313" key="3">
    <source>
        <dbReference type="EMBL" id="KAG2498901.1"/>
    </source>
</evidence>
<reference evidence="3" key="1">
    <citation type="journal article" date="2020" name="bioRxiv">
        <title>Comparative genomics of Chlamydomonas.</title>
        <authorList>
            <person name="Craig R.J."/>
            <person name="Hasan A.R."/>
            <person name="Ness R.W."/>
            <person name="Keightley P.D."/>
        </authorList>
    </citation>
    <scope>NUCLEOTIDE SEQUENCE</scope>
    <source>
        <strain evidence="3">CCAP 11/70</strain>
    </source>
</reference>
<dbReference type="Pfam" id="PF13688">
    <property type="entry name" value="Reprolysin_5"/>
    <property type="match status" value="1"/>
</dbReference>
<dbReference type="SUPFAM" id="SSF50370">
    <property type="entry name" value="Ricin B-like lectins"/>
    <property type="match status" value="1"/>
</dbReference>
<accession>A0A835YA92</accession>
<proteinExistence type="predicted"/>
<comment type="caution">
    <text evidence="3">The sequence shown here is derived from an EMBL/GenBank/DDBJ whole genome shotgun (WGS) entry which is preliminary data.</text>
</comment>